<dbReference type="GO" id="GO:0046872">
    <property type="term" value="F:metal ion binding"/>
    <property type="evidence" value="ECO:0007669"/>
    <property type="project" value="UniProtKB-KW"/>
</dbReference>
<feature type="domain" description="Nitrite/Sulfite reductase ferredoxin-like" evidence="8">
    <location>
        <begin position="325"/>
        <end position="390"/>
    </location>
</feature>
<evidence type="ECO:0000256" key="6">
    <source>
        <dbReference type="ARBA" id="ARBA00023014"/>
    </source>
</evidence>
<evidence type="ECO:0000256" key="5">
    <source>
        <dbReference type="ARBA" id="ARBA00023004"/>
    </source>
</evidence>
<evidence type="ECO:0000256" key="2">
    <source>
        <dbReference type="ARBA" id="ARBA00022617"/>
    </source>
</evidence>
<keyword evidence="2" id="KW-0349">Heme</keyword>
<keyword evidence="1" id="KW-0004">4Fe-4S</keyword>
<evidence type="ECO:0000256" key="4">
    <source>
        <dbReference type="ARBA" id="ARBA00023002"/>
    </source>
</evidence>
<dbReference type="GO" id="GO:0020037">
    <property type="term" value="F:heme binding"/>
    <property type="evidence" value="ECO:0007669"/>
    <property type="project" value="InterPro"/>
</dbReference>
<dbReference type="GO" id="GO:0016491">
    <property type="term" value="F:oxidoreductase activity"/>
    <property type="evidence" value="ECO:0007669"/>
    <property type="project" value="UniProtKB-KW"/>
</dbReference>
<name>A0A9X3F562_9BACT</name>
<dbReference type="InterPro" id="IPR005117">
    <property type="entry name" value="NiRdtase/SiRdtase_haem-b_fer"/>
</dbReference>
<dbReference type="Gene3D" id="3.90.480.10">
    <property type="entry name" value="Sulfite Reductase Hemoprotein,Domain 2"/>
    <property type="match status" value="1"/>
</dbReference>
<dbReference type="Pfam" id="PF03460">
    <property type="entry name" value="NIR_SIR_ferr"/>
    <property type="match status" value="2"/>
</dbReference>
<sequence>MSQEARYDTHFSSPADVEEFVSVLERFERGEISSEDFRTFRLKRGVYGQRQMDVNMLRVKFPGGIMSAAQLRTAAGVAREYTQYHKGHITTRQNIQFHFVKLADMPEVMGRFDLTGATTREACGNTVRNVTGCPYAGVSGTEAYDITPYMHALVRMCLREEWANNLPRKFKMAFEGCTHEDHAQTAINDVGFRAKIKDGVRGFEVFVAGGLSTSPRPAYRLHDFIPADEMLARTEAIIRVFDKHGNRKNRARARLKYVMKTLGEAGFVAAYEEEVALLVAAGTLQRPVELPPEETAPAWNDRALAGPRAADDDPQYKEWLRTVDPQKQSGFAAVTIKLDRGDISADQFDQLAELAETFTDGTLRAGNRQNLIVRWVRTEYLPHLFTALQQIGLADLGSNTIHDVVSCPGADSCNLAVTHSMSLAKHLTRFLKNAGKSTGSVELARSADIKISGCPNSCGQHHVAAIGFHGTVRHVGEGKQVPEYQLHLGGGFDADGVQFGRHIVKIPARRAGEALLRLLDLYRDEREDGEDARTFFRRVTKEDVVEALGDAILDSQFTNLRDDDIFDLGQERTFDVAIGRGECAA</sequence>
<dbReference type="AlphaFoldDB" id="A0A9X3F562"/>
<comment type="caution">
    <text evidence="9">The sequence shown here is derived from an EMBL/GenBank/DDBJ whole genome shotgun (WGS) entry which is preliminary data.</text>
</comment>
<dbReference type="RefSeq" id="WP_267775107.1">
    <property type="nucleotide sequence ID" value="NZ_JAPNKE010000002.1"/>
</dbReference>
<dbReference type="Proteomes" id="UP001150924">
    <property type="component" value="Unassembled WGS sequence"/>
</dbReference>
<keyword evidence="4" id="KW-0560">Oxidoreductase</keyword>
<reference evidence="9" key="1">
    <citation type="submission" date="2022-11" db="EMBL/GenBank/DDBJ databases">
        <title>Minimal conservation of predation-associated metabolite biosynthetic gene clusters underscores biosynthetic potential of Myxococcota including descriptions for ten novel species: Archangium lansinium sp. nov., Myxococcus landrumus sp. nov., Nannocystis bai.</title>
        <authorList>
            <person name="Ahearne A."/>
            <person name="Stevens C."/>
            <person name="Phillips K."/>
        </authorList>
    </citation>
    <scope>NUCLEOTIDE SEQUENCE</scope>
    <source>
        <strain evidence="9">Na p29</strain>
    </source>
</reference>
<dbReference type="InterPro" id="IPR045854">
    <property type="entry name" value="NO2/SO3_Rdtase_4Fe4S_sf"/>
</dbReference>
<keyword evidence="5" id="KW-0408">Iron</keyword>
<dbReference type="SUPFAM" id="SSF55124">
    <property type="entry name" value="Nitrite/Sulfite reductase N-terminal domain-like"/>
    <property type="match status" value="2"/>
</dbReference>
<keyword evidence="10" id="KW-1185">Reference proteome</keyword>
<dbReference type="PANTHER" id="PTHR32439">
    <property type="entry name" value="FERREDOXIN--NITRITE REDUCTASE, CHLOROPLASTIC"/>
    <property type="match status" value="1"/>
</dbReference>
<keyword evidence="6" id="KW-0411">Iron-sulfur</keyword>
<keyword evidence="3" id="KW-0479">Metal-binding</keyword>
<evidence type="ECO:0000313" key="9">
    <source>
        <dbReference type="EMBL" id="MCY1011793.1"/>
    </source>
</evidence>
<dbReference type="PRINTS" id="PR00397">
    <property type="entry name" value="SIROHAEM"/>
</dbReference>
<accession>A0A9X3F562</accession>
<organism evidence="9 10">
    <name type="scientific">Nannocystis pusilla</name>
    <dbReference type="NCBI Taxonomy" id="889268"/>
    <lineage>
        <taxon>Bacteria</taxon>
        <taxon>Pseudomonadati</taxon>
        <taxon>Myxococcota</taxon>
        <taxon>Polyangia</taxon>
        <taxon>Nannocystales</taxon>
        <taxon>Nannocystaceae</taxon>
        <taxon>Nannocystis</taxon>
    </lineage>
</organism>
<dbReference type="EMBL" id="JAPNKE010000002">
    <property type="protein sequence ID" value="MCY1011793.1"/>
    <property type="molecule type" value="Genomic_DNA"/>
</dbReference>
<evidence type="ECO:0000256" key="3">
    <source>
        <dbReference type="ARBA" id="ARBA00022723"/>
    </source>
</evidence>
<evidence type="ECO:0000256" key="1">
    <source>
        <dbReference type="ARBA" id="ARBA00022485"/>
    </source>
</evidence>
<dbReference type="InterPro" id="IPR006066">
    <property type="entry name" value="NO2/SO3_Rdtase_FeS/sirohaem_BS"/>
</dbReference>
<dbReference type="SUPFAM" id="SSF56014">
    <property type="entry name" value="Nitrite and sulphite reductase 4Fe-4S domain-like"/>
    <property type="match status" value="2"/>
</dbReference>
<feature type="domain" description="Nitrite/sulphite reductase 4Fe-4S" evidence="7">
    <location>
        <begin position="399"/>
        <end position="534"/>
    </location>
</feature>
<feature type="domain" description="Nitrite/sulphite reductase 4Fe-4S" evidence="7">
    <location>
        <begin position="123"/>
        <end position="275"/>
    </location>
</feature>
<dbReference type="InterPro" id="IPR036136">
    <property type="entry name" value="Nit/Sulf_reduc_fer-like_dom_sf"/>
</dbReference>
<evidence type="ECO:0000259" key="8">
    <source>
        <dbReference type="Pfam" id="PF03460"/>
    </source>
</evidence>
<dbReference type="InterPro" id="IPR051329">
    <property type="entry name" value="NIR_SIR_4Fe-4S"/>
</dbReference>
<proteinExistence type="predicted"/>
<dbReference type="Pfam" id="PF01077">
    <property type="entry name" value="NIR_SIR"/>
    <property type="match status" value="2"/>
</dbReference>
<evidence type="ECO:0000259" key="7">
    <source>
        <dbReference type="Pfam" id="PF01077"/>
    </source>
</evidence>
<dbReference type="Gene3D" id="3.30.413.10">
    <property type="entry name" value="Sulfite Reductase Hemoprotein, domain 1"/>
    <property type="match status" value="2"/>
</dbReference>
<gene>
    <name evidence="9" type="ORF">OV079_40820</name>
</gene>
<protein>
    <submittedName>
        <fullName evidence="9">Nitrite/sulfite reductase</fullName>
    </submittedName>
</protein>
<dbReference type="PANTHER" id="PTHR32439:SF9">
    <property type="entry name" value="BLR3264 PROTEIN"/>
    <property type="match status" value="1"/>
</dbReference>
<evidence type="ECO:0000313" key="10">
    <source>
        <dbReference type="Proteomes" id="UP001150924"/>
    </source>
</evidence>
<dbReference type="GO" id="GO:0051539">
    <property type="term" value="F:4 iron, 4 sulfur cluster binding"/>
    <property type="evidence" value="ECO:0007669"/>
    <property type="project" value="UniProtKB-KW"/>
</dbReference>
<dbReference type="InterPro" id="IPR006067">
    <property type="entry name" value="NO2/SO3_Rdtase_4Fe4S_dom"/>
</dbReference>
<feature type="domain" description="Nitrite/Sulfite reductase ferredoxin-like" evidence="8">
    <location>
        <begin position="48"/>
        <end position="111"/>
    </location>
</feature>